<gene>
    <name evidence="4" type="ORF">Afil01_21200</name>
</gene>
<feature type="transmembrane region" description="Helical" evidence="2">
    <location>
        <begin position="201"/>
        <end position="219"/>
    </location>
</feature>
<sequence length="294" mass="31770">MTTPAVPSTPSTPPVPPTPSPPGPKPLEPASPTVLTAAPGGPPWTWLDRRTGTALEVTGAEIVLVRPGGLRESLRRAHGWVLDTRGSGPFCVLRQYGNSSVAGRTLPLYGFDPAVVRDAAVAHGWGWHGVPVAPMRIRKKDLDGRSVPLVTEEEAARLSNWWRPSRLPLAVLSFGVAIGGLLAALVLVRGVLWDSYDLPKGGWSGGLGVASFGFTVAFYRATKVRPRSVEVSADRLTWTYATRSRFLAREAVASVTVGREAVFRDADGRRLHALKTRAGRERLERALRELGWPL</sequence>
<dbReference type="AlphaFoldDB" id="A0A9W6SJB9"/>
<dbReference type="EMBL" id="BSTX01000001">
    <property type="protein sequence ID" value="GLZ77313.1"/>
    <property type="molecule type" value="Genomic_DNA"/>
</dbReference>
<keyword evidence="2" id="KW-0812">Transmembrane</keyword>
<dbReference type="InterPro" id="IPR057798">
    <property type="entry name" value="PH_YqeB"/>
</dbReference>
<evidence type="ECO:0000256" key="1">
    <source>
        <dbReference type="SAM" id="MobiDB-lite"/>
    </source>
</evidence>
<dbReference type="Pfam" id="PF23494">
    <property type="entry name" value="bPH_10"/>
    <property type="match status" value="1"/>
</dbReference>
<feature type="region of interest" description="Disordered" evidence="1">
    <location>
        <begin position="1"/>
        <end position="43"/>
    </location>
</feature>
<accession>A0A9W6SJB9</accession>
<name>A0A9W6SJB9_9ACTN</name>
<keyword evidence="5" id="KW-1185">Reference proteome</keyword>
<comment type="caution">
    <text evidence="4">The sequence shown here is derived from an EMBL/GenBank/DDBJ whole genome shotgun (WGS) entry which is preliminary data.</text>
</comment>
<evidence type="ECO:0000313" key="5">
    <source>
        <dbReference type="Proteomes" id="UP001165079"/>
    </source>
</evidence>
<dbReference type="Proteomes" id="UP001165079">
    <property type="component" value="Unassembled WGS sequence"/>
</dbReference>
<keyword evidence="2" id="KW-0472">Membrane</keyword>
<organism evidence="4 5">
    <name type="scientific">Actinorhabdospora filicis</name>
    <dbReference type="NCBI Taxonomy" id="1785913"/>
    <lineage>
        <taxon>Bacteria</taxon>
        <taxon>Bacillati</taxon>
        <taxon>Actinomycetota</taxon>
        <taxon>Actinomycetes</taxon>
        <taxon>Micromonosporales</taxon>
        <taxon>Micromonosporaceae</taxon>
        <taxon>Actinorhabdospora</taxon>
    </lineage>
</organism>
<evidence type="ECO:0000256" key="2">
    <source>
        <dbReference type="SAM" id="Phobius"/>
    </source>
</evidence>
<reference evidence="4" key="1">
    <citation type="submission" date="2023-03" db="EMBL/GenBank/DDBJ databases">
        <title>Actinorhabdospora filicis NBRC 111898.</title>
        <authorList>
            <person name="Ichikawa N."/>
            <person name="Sato H."/>
            <person name="Tonouchi N."/>
        </authorList>
    </citation>
    <scope>NUCLEOTIDE SEQUENCE</scope>
    <source>
        <strain evidence="4">NBRC 111898</strain>
    </source>
</reference>
<feature type="domain" description="YqeB PH" evidence="3">
    <location>
        <begin position="212"/>
        <end position="293"/>
    </location>
</feature>
<feature type="transmembrane region" description="Helical" evidence="2">
    <location>
        <begin position="167"/>
        <end position="189"/>
    </location>
</feature>
<protein>
    <recommendedName>
        <fullName evidence="3">YqeB PH domain-containing protein</fullName>
    </recommendedName>
</protein>
<feature type="compositionally biased region" description="Pro residues" evidence="1">
    <location>
        <begin position="10"/>
        <end position="29"/>
    </location>
</feature>
<keyword evidence="2" id="KW-1133">Transmembrane helix</keyword>
<evidence type="ECO:0000313" key="4">
    <source>
        <dbReference type="EMBL" id="GLZ77313.1"/>
    </source>
</evidence>
<evidence type="ECO:0000259" key="3">
    <source>
        <dbReference type="Pfam" id="PF23494"/>
    </source>
</evidence>
<proteinExistence type="predicted"/>